<comment type="caution">
    <text evidence="2">The sequence shown here is derived from an EMBL/GenBank/DDBJ whole genome shotgun (WGS) entry which is preliminary data.</text>
</comment>
<dbReference type="Pfam" id="PF03415">
    <property type="entry name" value="Peptidase_C11"/>
    <property type="match status" value="1"/>
</dbReference>
<dbReference type="PROSITE" id="PS51257">
    <property type="entry name" value="PROKAR_LIPOPROTEIN"/>
    <property type="match status" value="1"/>
</dbReference>
<evidence type="ECO:0008006" key="4">
    <source>
        <dbReference type="Google" id="ProtNLM"/>
    </source>
</evidence>
<dbReference type="EMBL" id="JAHQCX010000029">
    <property type="protein sequence ID" value="MBU9729120.1"/>
    <property type="molecule type" value="Genomic_DNA"/>
</dbReference>
<keyword evidence="1" id="KW-0732">Signal</keyword>
<evidence type="ECO:0000256" key="1">
    <source>
        <dbReference type="SAM" id="SignalP"/>
    </source>
</evidence>
<dbReference type="RefSeq" id="WP_238727599.1">
    <property type="nucleotide sequence ID" value="NZ_JAHQCX010000029.1"/>
</dbReference>
<gene>
    <name evidence="2" type="ORF">KTH90_24315</name>
</gene>
<feature type="chain" id="PRO_5045206504" description="Clostripain" evidence="1">
    <location>
        <begin position="21"/>
        <end position="660"/>
    </location>
</feature>
<evidence type="ECO:0000313" key="2">
    <source>
        <dbReference type="EMBL" id="MBU9729120.1"/>
    </source>
</evidence>
<reference evidence="2 3" key="1">
    <citation type="submission" date="2021-06" db="EMBL/GenBank/DDBJ databases">
        <title>Description of novel taxa of the family Lachnospiraceae.</title>
        <authorList>
            <person name="Chaplin A.V."/>
            <person name="Sokolova S.R."/>
            <person name="Pikina A.P."/>
            <person name="Korzhanova M."/>
            <person name="Belova V."/>
            <person name="Korostin D."/>
            <person name="Efimov B.A."/>
        </authorList>
    </citation>
    <scope>NUCLEOTIDE SEQUENCE [LARGE SCALE GENOMIC DNA]</scope>
    <source>
        <strain evidence="2 3">ASD4241</strain>
    </source>
</reference>
<accession>A0ABS6KF12</accession>
<name>A0ABS6KF12_9FIRM</name>
<dbReference type="Proteomes" id="UP001314681">
    <property type="component" value="Unassembled WGS sequence"/>
</dbReference>
<dbReference type="InterPro" id="IPR005077">
    <property type="entry name" value="Peptidase_C11"/>
</dbReference>
<proteinExistence type="predicted"/>
<sequence length="660" mass="71836">MKKKLLAIFLVLTMSFSLVACGDGVMETAASDPGPVENEAARQVEEGSWSIYWYLCGSDLESSGGFASTDLGELMEVELPENVNVVIETGGSSAWQNDFVDAEKLQRYVYSSEGLELVDEQPSASMGEAQTLADFLEFAKNNYPADKTAVVFWNHGGGSVSGASFDELYGYDSLTLEEMSDAFQSVWEPSAESPALELVGFDTCLMATVDVADTFSDIAHYLVASEEVEPGNGWYYSQWVGALAKDPTMDGEVLGKNICDAYYTGCEVVGTQDNTTLSLTDLSKVGPLMEAYENFGAEALAVACEDPGFFSQFGRAAAQCENYGGNTKEQGFTNMVDLGHLARKNVGTLSTAQSVLDALDGCVLYQVGGQYRTEATGLSCYYSYDGDVDDFAGYADLGAGTAFKYFYAYELTGELDEAGMDYIADMNLDELPKIQNLTTMGWSGAPLDLDDEGTSFLTLGPEANDVLAGIGFSLYYVDEANDTMLLLGTDNDMDADWDNGVFYDNFRGVWGSIDGNIVYMELSYEGENYNLYSVPILLNGEEYNLQVAYDFNTELWSVLGARQGIDESGMADKELRLLQEGDELTTVWYMASASGDDEFEPYTAATITVTTDTAFGEITLPDGGYSMVYEMWDAMGNYAYSDAVTFDCANGEIITTVYED</sequence>
<evidence type="ECO:0000313" key="3">
    <source>
        <dbReference type="Proteomes" id="UP001314681"/>
    </source>
</evidence>
<organism evidence="2 3">
    <name type="scientific">Diplocloster modestus</name>
    <dbReference type="NCBI Taxonomy" id="2850322"/>
    <lineage>
        <taxon>Bacteria</taxon>
        <taxon>Bacillati</taxon>
        <taxon>Bacillota</taxon>
        <taxon>Clostridia</taxon>
        <taxon>Lachnospirales</taxon>
        <taxon>Lachnospiraceae</taxon>
        <taxon>Diplocloster</taxon>
    </lineage>
</organism>
<dbReference type="PANTHER" id="PTHR37835">
    <property type="entry name" value="ALPHA-CLOSTRIPAIN"/>
    <property type="match status" value="1"/>
</dbReference>
<dbReference type="PANTHER" id="PTHR37835:SF1">
    <property type="entry name" value="ALPHA-CLOSTRIPAIN"/>
    <property type="match status" value="1"/>
</dbReference>
<keyword evidence="3" id="KW-1185">Reference proteome</keyword>
<feature type="signal peptide" evidence="1">
    <location>
        <begin position="1"/>
        <end position="20"/>
    </location>
</feature>
<protein>
    <recommendedName>
        <fullName evidence="4">Clostripain</fullName>
    </recommendedName>
</protein>
<dbReference type="Gene3D" id="3.40.50.11970">
    <property type="match status" value="1"/>
</dbReference>